<evidence type="ECO:0000259" key="3">
    <source>
        <dbReference type="PROSITE" id="PS51462"/>
    </source>
</evidence>
<dbReference type="Gene3D" id="3.90.79.10">
    <property type="entry name" value="Nucleoside Triphosphate Pyrophosphohydrolase"/>
    <property type="match status" value="1"/>
</dbReference>
<proteinExistence type="predicted"/>
<gene>
    <name evidence="4" type="ORF">SAMN04488506_0599</name>
</gene>
<evidence type="ECO:0000313" key="4">
    <source>
        <dbReference type="EMBL" id="SFQ11160.1"/>
    </source>
</evidence>
<dbReference type="STRING" id="82801.SAMN04488506_0599"/>
<dbReference type="GO" id="GO:0016787">
    <property type="term" value="F:hydrolase activity"/>
    <property type="evidence" value="ECO:0007669"/>
    <property type="project" value="UniProtKB-KW"/>
</dbReference>
<dbReference type="GO" id="GO:0006753">
    <property type="term" value="P:nucleoside phosphate metabolic process"/>
    <property type="evidence" value="ECO:0007669"/>
    <property type="project" value="TreeGrafter"/>
</dbReference>
<accession>A0A1I5VUM8</accession>
<evidence type="ECO:0000256" key="1">
    <source>
        <dbReference type="ARBA" id="ARBA00001946"/>
    </source>
</evidence>
<dbReference type="GO" id="GO:0005829">
    <property type="term" value="C:cytosol"/>
    <property type="evidence" value="ECO:0007669"/>
    <property type="project" value="TreeGrafter"/>
</dbReference>
<dbReference type="CDD" id="cd03424">
    <property type="entry name" value="NUDIX_ADPRase_Nudt5_UGPPase_Nudt14"/>
    <property type="match status" value="1"/>
</dbReference>
<dbReference type="InterPro" id="IPR000086">
    <property type="entry name" value="NUDIX_hydrolase_dom"/>
</dbReference>
<sequence>MKFEEKTLSKESIYKGNITEYTVESVELPNGKVSTREIVRHPGAVAIMPFTSEGKMIFVEQFRKPIEQTIYEIPAGKIDDTDTDPEETGVRELKEETGYYAHEFEFVKTFYTTPGFTDEVIHLYRASSLEEQEEAALDEDEFLELIELSFEEAWQAYEDSKIIDAKTIMALLYWKIELLQTNKEGENNG</sequence>
<protein>
    <submittedName>
        <fullName evidence="4">ADP-ribose pyrophosphatase</fullName>
    </submittedName>
</protein>
<dbReference type="OrthoDB" id="9806150at2"/>
<evidence type="ECO:0000313" key="5">
    <source>
        <dbReference type="Proteomes" id="UP000199136"/>
    </source>
</evidence>
<dbReference type="AlphaFoldDB" id="A0A1I5VUM8"/>
<dbReference type="GO" id="GO:0019693">
    <property type="term" value="P:ribose phosphate metabolic process"/>
    <property type="evidence" value="ECO:0007669"/>
    <property type="project" value="TreeGrafter"/>
</dbReference>
<dbReference type="SUPFAM" id="SSF55811">
    <property type="entry name" value="Nudix"/>
    <property type="match status" value="1"/>
</dbReference>
<organism evidence="4 5">
    <name type="scientific">Desemzia incerta</name>
    <dbReference type="NCBI Taxonomy" id="82801"/>
    <lineage>
        <taxon>Bacteria</taxon>
        <taxon>Bacillati</taxon>
        <taxon>Bacillota</taxon>
        <taxon>Bacilli</taxon>
        <taxon>Lactobacillales</taxon>
        <taxon>Carnobacteriaceae</taxon>
        <taxon>Desemzia</taxon>
    </lineage>
</organism>
<dbReference type="FunFam" id="3.90.79.10:FF:000024">
    <property type="entry name" value="ADP-ribose pyrophosphatase"/>
    <property type="match status" value="1"/>
</dbReference>
<keyword evidence="5" id="KW-1185">Reference proteome</keyword>
<keyword evidence="2" id="KW-0378">Hydrolase</keyword>
<dbReference type="Pfam" id="PF00293">
    <property type="entry name" value="NUDIX"/>
    <property type="match status" value="1"/>
</dbReference>
<feature type="domain" description="Nudix hydrolase" evidence="3">
    <location>
        <begin position="40"/>
        <end position="170"/>
    </location>
</feature>
<dbReference type="InterPro" id="IPR015797">
    <property type="entry name" value="NUDIX_hydrolase-like_dom_sf"/>
</dbReference>
<comment type="cofactor">
    <cofactor evidence="1">
        <name>Mg(2+)</name>
        <dbReference type="ChEBI" id="CHEBI:18420"/>
    </cofactor>
</comment>
<dbReference type="EMBL" id="FOXW01000002">
    <property type="protein sequence ID" value="SFQ11160.1"/>
    <property type="molecule type" value="Genomic_DNA"/>
</dbReference>
<name>A0A1I5VUM8_9LACT</name>
<dbReference type="PROSITE" id="PS51462">
    <property type="entry name" value="NUDIX"/>
    <property type="match status" value="1"/>
</dbReference>
<dbReference type="PANTHER" id="PTHR11839">
    <property type="entry name" value="UDP/ADP-SUGAR PYROPHOSPHATASE"/>
    <property type="match status" value="1"/>
</dbReference>
<dbReference type="PANTHER" id="PTHR11839:SF18">
    <property type="entry name" value="NUDIX HYDROLASE DOMAIN-CONTAINING PROTEIN"/>
    <property type="match status" value="1"/>
</dbReference>
<reference evidence="4 5" key="1">
    <citation type="submission" date="2016-10" db="EMBL/GenBank/DDBJ databases">
        <authorList>
            <person name="de Groot N.N."/>
        </authorList>
    </citation>
    <scope>NUCLEOTIDE SEQUENCE [LARGE SCALE GENOMIC DNA]</scope>
    <source>
        <strain evidence="4 5">DSM 20581</strain>
    </source>
</reference>
<dbReference type="Proteomes" id="UP000199136">
    <property type="component" value="Unassembled WGS sequence"/>
</dbReference>
<dbReference type="RefSeq" id="WP_092479672.1">
    <property type="nucleotide sequence ID" value="NZ_CP126128.1"/>
</dbReference>
<evidence type="ECO:0000256" key="2">
    <source>
        <dbReference type="ARBA" id="ARBA00022801"/>
    </source>
</evidence>